<organism evidence="2 3">
    <name type="scientific">Candidatus Xenolissoclinum pacificiensis L6</name>
    <dbReference type="NCBI Taxonomy" id="1401685"/>
    <lineage>
        <taxon>Bacteria</taxon>
        <taxon>Pseudomonadati</taxon>
        <taxon>Pseudomonadota</taxon>
        <taxon>Alphaproteobacteria</taxon>
        <taxon>Rickettsiales</taxon>
        <taxon>Anaplasmataceae</taxon>
        <taxon>Candidatus Xenolissoclinum</taxon>
    </lineage>
</organism>
<keyword evidence="1" id="KW-0472">Membrane</keyword>
<keyword evidence="3" id="KW-1185">Reference proteome</keyword>
<gene>
    <name evidence="2" type="ORF">P857_1063</name>
</gene>
<proteinExistence type="predicted"/>
<keyword evidence="1" id="KW-0812">Transmembrane</keyword>
<sequence>MSYTEIIVLSLCFLILVLSLRMSYFLSKRKMSSVRDANEILKKNTALSQKISKSIDDVCKIKEEISELLNKITPSKLELEKSIETSQESVDDLKYLLQRAEKCLDMLEQVPLYNKKPPRSQTTKTFKDLMSEVMVD</sequence>
<evidence type="ECO:0000313" key="3">
    <source>
        <dbReference type="Proteomes" id="UP000018951"/>
    </source>
</evidence>
<dbReference type="AlphaFoldDB" id="W2V348"/>
<dbReference type="Proteomes" id="UP000018951">
    <property type="component" value="Unassembled WGS sequence"/>
</dbReference>
<evidence type="ECO:0000256" key="1">
    <source>
        <dbReference type="SAM" id="Phobius"/>
    </source>
</evidence>
<evidence type="ECO:0000313" key="2">
    <source>
        <dbReference type="EMBL" id="ETO91883.1"/>
    </source>
</evidence>
<feature type="transmembrane region" description="Helical" evidence="1">
    <location>
        <begin position="6"/>
        <end position="26"/>
    </location>
</feature>
<name>W2V348_9RICK</name>
<keyword evidence="1" id="KW-1133">Transmembrane helix</keyword>
<dbReference type="EMBL" id="AXCJ01000001">
    <property type="protein sequence ID" value="ETO91883.1"/>
    <property type="molecule type" value="Genomic_DNA"/>
</dbReference>
<accession>W2V348</accession>
<reference evidence="2 3" key="1">
    <citation type="journal article" date="2013" name="PLoS ONE">
        <title>Bacterial endosymbiosis in a chordate host: long-term co-evolution and conservation of secondary metabolism.</title>
        <authorList>
            <person name="Kwan J.C."/>
            <person name="Schmidt E.W."/>
        </authorList>
    </citation>
    <scope>NUCLEOTIDE SEQUENCE [LARGE SCALE GENOMIC DNA]</scope>
    <source>
        <strain evidence="3">L6</strain>
    </source>
</reference>
<comment type="caution">
    <text evidence="2">The sequence shown here is derived from an EMBL/GenBank/DDBJ whole genome shotgun (WGS) entry which is preliminary data.</text>
</comment>
<protein>
    <submittedName>
        <fullName evidence="2">Uncharacterized protein</fullName>
    </submittedName>
</protein>